<proteinExistence type="predicted"/>
<gene>
    <name evidence="2" type="ORF">F5X71_29770</name>
</gene>
<dbReference type="AlphaFoldDB" id="A0A6G9XYC1"/>
<feature type="transmembrane region" description="Helical" evidence="1">
    <location>
        <begin position="36"/>
        <end position="57"/>
    </location>
</feature>
<keyword evidence="1" id="KW-0812">Transmembrane</keyword>
<name>A0A6G9XYC1_NOCBR</name>
<feature type="transmembrane region" description="Helical" evidence="1">
    <location>
        <begin position="12"/>
        <end position="30"/>
    </location>
</feature>
<dbReference type="EMBL" id="CP046171">
    <property type="protein sequence ID" value="QIS05939.1"/>
    <property type="molecule type" value="Genomic_DNA"/>
</dbReference>
<dbReference type="Proteomes" id="UP000501705">
    <property type="component" value="Chromosome"/>
</dbReference>
<keyword evidence="1" id="KW-1133">Transmembrane helix</keyword>
<organism evidence="2 3">
    <name type="scientific">Nocardia brasiliensis</name>
    <dbReference type="NCBI Taxonomy" id="37326"/>
    <lineage>
        <taxon>Bacteria</taxon>
        <taxon>Bacillati</taxon>
        <taxon>Actinomycetota</taxon>
        <taxon>Actinomycetes</taxon>
        <taxon>Mycobacteriales</taxon>
        <taxon>Nocardiaceae</taxon>
        <taxon>Nocardia</taxon>
    </lineage>
</organism>
<sequence>MTETATRVPEPALIRGFLVALSAIVAVVVGKNVDVAWIDLATQAYTLVSPLIAGLWIRPAVAPFKKA</sequence>
<protein>
    <submittedName>
        <fullName evidence="2">Uncharacterized protein</fullName>
    </submittedName>
</protein>
<keyword evidence="1" id="KW-0472">Membrane</keyword>
<evidence type="ECO:0000256" key="1">
    <source>
        <dbReference type="SAM" id="Phobius"/>
    </source>
</evidence>
<dbReference type="RefSeq" id="WP_167464990.1">
    <property type="nucleotide sequence ID" value="NZ_CP046171.1"/>
</dbReference>
<reference evidence="2 3" key="1">
    <citation type="journal article" date="2019" name="ACS Chem. Biol.">
        <title>Identification and Mobilization of a Cryptic Antibiotic Biosynthesis Gene Locus from a Human-Pathogenic Nocardia Isolate.</title>
        <authorList>
            <person name="Herisse M."/>
            <person name="Ishida K."/>
            <person name="Porter J.L."/>
            <person name="Howden B."/>
            <person name="Hertweck C."/>
            <person name="Stinear T.P."/>
            <person name="Pidot S.J."/>
        </authorList>
    </citation>
    <scope>NUCLEOTIDE SEQUENCE [LARGE SCALE GENOMIC DNA]</scope>
    <source>
        <strain evidence="2 3">AUSMDU00024985</strain>
    </source>
</reference>
<evidence type="ECO:0000313" key="3">
    <source>
        <dbReference type="Proteomes" id="UP000501705"/>
    </source>
</evidence>
<evidence type="ECO:0000313" key="2">
    <source>
        <dbReference type="EMBL" id="QIS05939.1"/>
    </source>
</evidence>
<accession>A0A6G9XYC1</accession>